<evidence type="ECO:0000256" key="1">
    <source>
        <dbReference type="ARBA" id="ARBA00004323"/>
    </source>
</evidence>
<gene>
    <name evidence="10" type="ORF">KUCA_T00000464001</name>
</gene>
<evidence type="ECO:0000256" key="9">
    <source>
        <dbReference type="SAM" id="Phobius"/>
    </source>
</evidence>
<keyword evidence="5" id="KW-0333">Golgi apparatus</keyword>
<feature type="region of interest" description="Disordered" evidence="8">
    <location>
        <begin position="638"/>
        <end position="746"/>
    </location>
</feature>
<reference evidence="10" key="1">
    <citation type="submission" date="2013-12" db="EMBL/GenBank/DDBJ databases">
        <authorList>
            <person name="Genoscope - CEA"/>
        </authorList>
    </citation>
    <scope>NUCLEOTIDE SEQUENCE</scope>
    <source>
        <strain evidence="10">CBS 1993</strain>
    </source>
</reference>
<evidence type="ECO:0000256" key="3">
    <source>
        <dbReference type="ARBA" id="ARBA00022968"/>
    </source>
</evidence>
<sequence>MEKSFDLSEKEVSLPPDLESGISSSPGRNSDSNSPYSSPSSVIHHLPSDAGEISPVGSQEQQFLQPRKRHQRNASLSISPTAAGFAEAEAEAGASSLLRVIFWILYATLPLGILGYFLASYAVDYRHSNHSGSGYYPDLPSGYASKTGNFDDFGIEFYDLQDYRSTPEGWNRDERVLFCVPLRDASAHLPMFFGHMRNLTYPHNLIDLAFLISDTSDSTIKDLKKHLAEIQSDPDSSFHFGRINIYEKDFGQIIGQSFSDRHGFQAQGPRRKLMAIARNWLLSTALRPDHAWVYWRDADVETIPATIIEDLMHHDRDVIVPNIWRPLPDWLGYEQPYDLNSWQESEGGIELADRLDEDAVIVEGYVEYATWRPHLAYLRDANGDPEVEMELDGIGGVSILSKANVFKSGSNFPAFSFQKHAETEGFGKLCKRMGYSVIGLPHYTIWHIYEPSSDDLRHMEWMAQEEKRRLERAKIQKFYDKAWKLAFEEVDEDWKRLKFNVFKNTDLRKTGRKIEVDWSEVDEYLLEMDDEYNSGASTEWYDEEENQDPMSLFEKYDDDFKDKLEKSKKTDNPHEEVFNSFPLNPYVSGKNGKNYQFVKFRKGNGDDIVNSQTNDEERKKESAEMELALSEARMLKEEENAKKIEEENALKAEKEKEAEMARKQKLKEEEEQAKVLKEQEDAKKKFEEAEMAKMKEQAAKRRAEKLERQKEKKRKEDEEMKRLNQIAIDKEMSRREIEKLKDPQEK</sequence>
<feature type="transmembrane region" description="Helical" evidence="9">
    <location>
        <begin position="100"/>
        <end position="123"/>
    </location>
</feature>
<evidence type="ECO:0000313" key="10">
    <source>
        <dbReference type="EMBL" id="CDK24501.1"/>
    </source>
</evidence>
<feature type="compositionally biased region" description="Basic and acidic residues" evidence="8">
    <location>
        <begin position="1"/>
        <end position="12"/>
    </location>
</feature>
<feature type="region of interest" description="Disordered" evidence="8">
    <location>
        <begin position="1"/>
        <end position="75"/>
    </location>
</feature>
<dbReference type="GeneID" id="34517906"/>
<dbReference type="GO" id="GO:0000032">
    <property type="term" value="P:cell wall mannoprotein biosynthetic process"/>
    <property type="evidence" value="ECO:0007669"/>
    <property type="project" value="TreeGrafter"/>
</dbReference>
<dbReference type="Gene3D" id="3.90.550.10">
    <property type="entry name" value="Spore Coat Polysaccharide Biosynthesis Protein SpsA, Chain A"/>
    <property type="match status" value="1"/>
</dbReference>
<proteinExistence type="inferred from homology"/>
<evidence type="ECO:0000256" key="8">
    <source>
        <dbReference type="SAM" id="MobiDB-lite"/>
    </source>
</evidence>
<evidence type="ECO:0000313" key="11">
    <source>
        <dbReference type="Proteomes" id="UP000019384"/>
    </source>
</evidence>
<evidence type="ECO:0000256" key="2">
    <source>
        <dbReference type="ARBA" id="ARBA00022692"/>
    </source>
</evidence>
<evidence type="ECO:0000256" key="6">
    <source>
        <dbReference type="ARBA" id="ARBA00023136"/>
    </source>
</evidence>
<feature type="compositionally biased region" description="Low complexity" evidence="8">
    <location>
        <begin position="20"/>
        <end position="41"/>
    </location>
</feature>
<dbReference type="RefSeq" id="XP_022456518.1">
    <property type="nucleotide sequence ID" value="XM_022605006.1"/>
</dbReference>
<keyword evidence="4 9" id="KW-1133">Transmembrane helix</keyword>
<dbReference type="EMBL" id="HG793125">
    <property type="protein sequence ID" value="CDK24501.1"/>
    <property type="molecule type" value="Genomic_DNA"/>
</dbReference>
<dbReference type="GO" id="GO:0000009">
    <property type="term" value="F:alpha-1,6-mannosyltransferase activity"/>
    <property type="evidence" value="ECO:0007669"/>
    <property type="project" value="TreeGrafter"/>
</dbReference>
<keyword evidence="3" id="KW-0735">Signal-anchor</keyword>
<protein>
    <recommendedName>
        <fullName evidence="12">Mannan polymerase II complex ANP1 subunit</fullName>
    </recommendedName>
</protein>
<evidence type="ECO:0008006" key="12">
    <source>
        <dbReference type="Google" id="ProtNLM"/>
    </source>
</evidence>
<dbReference type="GO" id="GO:0006487">
    <property type="term" value="P:protein N-linked glycosylation"/>
    <property type="evidence" value="ECO:0007669"/>
    <property type="project" value="TreeGrafter"/>
</dbReference>
<dbReference type="FunFam" id="3.90.550.10:FF:000017">
    <property type="entry name" value="Mannan polymerase II complex ANP1 subunit"/>
    <property type="match status" value="1"/>
</dbReference>
<reference evidence="10" key="2">
    <citation type="submission" date="2014-02" db="EMBL/GenBank/DDBJ databases">
        <title>Complete DNA sequence of /Kuraishia capsulata/ illustrates novel genomic features among budding yeasts (/Saccharomycotina/).</title>
        <authorList>
            <person name="Morales L."/>
            <person name="Noel B."/>
            <person name="Porcel B."/>
            <person name="Marcet-Houben M."/>
            <person name="Hullo M-F."/>
            <person name="Sacerdot C."/>
            <person name="Tekaia F."/>
            <person name="Leh-Louis V."/>
            <person name="Despons L."/>
            <person name="Khanna V."/>
            <person name="Aury J-M."/>
            <person name="Barbe V."/>
            <person name="Couloux A."/>
            <person name="Labadie K."/>
            <person name="Pelletier E."/>
            <person name="Souciet J-L."/>
            <person name="Boekhout T."/>
            <person name="Gabaldon T."/>
            <person name="Wincker P."/>
            <person name="Dujon B."/>
        </authorList>
    </citation>
    <scope>NUCLEOTIDE SEQUENCE</scope>
    <source>
        <strain evidence="10">CBS 1993</strain>
    </source>
</reference>
<comment type="similarity">
    <text evidence="7">Belongs to the ANP1/MMN9/VAN1 family.</text>
</comment>
<dbReference type="Pfam" id="PF03452">
    <property type="entry name" value="Anp1"/>
    <property type="match status" value="1"/>
</dbReference>
<dbReference type="InterPro" id="IPR029044">
    <property type="entry name" value="Nucleotide-diphossugar_trans"/>
</dbReference>
<keyword evidence="6 9" id="KW-0472">Membrane</keyword>
<name>W6MFU9_9ASCO</name>
<dbReference type="PANTHER" id="PTHR43083:SF2">
    <property type="entry name" value="MANNAN POLYMERASE II COMPLEX ANP1 SUBUNIT"/>
    <property type="match status" value="1"/>
</dbReference>
<keyword evidence="2 9" id="KW-0812">Transmembrane</keyword>
<feature type="region of interest" description="Disordered" evidence="8">
    <location>
        <begin position="604"/>
        <end position="623"/>
    </location>
</feature>
<dbReference type="Proteomes" id="UP000019384">
    <property type="component" value="Unassembled WGS sequence"/>
</dbReference>
<comment type="subcellular location">
    <subcellularLocation>
        <location evidence="1">Golgi apparatus membrane</location>
        <topology evidence="1">Single-pass type II membrane protein</topology>
    </subcellularLocation>
</comment>
<dbReference type="InterPro" id="IPR052086">
    <property type="entry name" value="Mannan_Polymerase_Subunit"/>
</dbReference>
<dbReference type="HOGENOM" id="CLU_017872_2_0_1"/>
<accession>W6MFU9</accession>
<dbReference type="GO" id="GO:0000136">
    <property type="term" value="C:mannan polymerase complex"/>
    <property type="evidence" value="ECO:0007669"/>
    <property type="project" value="TreeGrafter"/>
</dbReference>
<dbReference type="SUPFAM" id="SSF53448">
    <property type="entry name" value="Nucleotide-diphospho-sugar transferases"/>
    <property type="match status" value="1"/>
</dbReference>
<dbReference type="STRING" id="1382522.W6MFU9"/>
<organism evidence="10 11">
    <name type="scientific">Kuraishia capsulata CBS 1993</name>
    <dbReference type="NCBI Taxonomy" id="1382522"/>
    <lineage>
        <taxon>Eukaryota</taxon>
        <taxon>Fungi</taxon>
        <taxon>Dikarya</taxon>
        <taxon>Ascomycota</taxon>
        <taxon>Saccharomycotina</taxon>
        <taxon>Pichiomycetes</taxon>
        <taxon>Pichiales</taxon>
        <taxon>Pichiaceae</taxon>
        <taxon>Kuraishia</taxon>
    </lineage>
</organism>
<evidence type="ECO:0000256" key="4">
    <source>
        <dbReference type="ARBA" id="ARBA00022989"/>
    </source>
</evidence>
<dbReference type="OrthoDB" id="204164at2759"/>
<dbReference type="AlphaFoldDB" id="W6MFU9"/>
<dbReference type="PANTHER" id="PTHR43083">
    <property type="entry name" value="MANNAN POLYMERASE II"/>
    <property type="match status" value="1"/>
</dbReference>
<evidence type="ECO:0000256" key="5">
    <source>
        <dbReference type="ARBA" id="ARBA00023034"/>
    </source>
</evidence>
<keyword evidence="11" id="KW-1185">Reference proteome</keyword>
<evidence type="ECO:0000256" key="7">
    <source>
        <dbReference type="ARBA" id="ARBA00037964"/>
    </source>
</evidence>